<dbReference type="GO" id="GO:0006427">
    <property type="term" value="P:histidyl-tRNA aminoacylation"/>
    <property type="evidence" value="ECO:0007669"/>
    <property type="project" value="UniProtKB-UniRule"/>
</dbReference>
<dbReference type="InterPro" id="IPR041715">
    <property type="entry name" value="HisRS-like_core"/>
</dbReference>
<dbReference type="GO" id="GO:0016740">
    <property type="term" value="F:transferase activity"/>
    <property type="evidence" value="ECO:0007669"/>
    <property type="project" value="UniProtKB-ARBA"/>
</dbReference>
<comment type="similarity">
    <text evidence="2 11">Belongs to the class-II aminoacyl-tRNA synthetase family.</text>
</comment>
<dbReference type="Pfam" id="PF13393">
    <property type="entry name" value="tRNA-synt_His"/>
    <property type="match status" value="1"/>
</dbReference>
<evidence type="ECO:0000256" key="3">
    <source>
        <dbReference type="ARBA" id="ARBA00011738"/>
    </source>
</evidence>
<dbReference type="InterPro" id="IPR033656">
    <property type="entry name" value="HisRS_anticodon"/>
</dbReference>
<dbReference type="HAMAP" id="MF_00127">
    <property type="entry name" value="His_tRNA_synth"/>
    <property type="match status" value="1"/>
</dbReference>
<dbReference type="SUPFAM" id="SSF55681">
    <property type="entry name" value="Class II aaRS and biotin synthetases"/>
    <property type="match status" value="1"/>
</dbReference>
<feature type="binding site" evidence="12">
    <location>
        <position position="196"/>
    </location>
    <ligand>
        <name>L-histidine</name>
        <dbReference type="ChEBI" id="CHEBI:57595"/>
    </ligand>
</feature>
<dbReference type="GO" id="GO:0005524">
    <property type="term" value="F:ATP binding"/>
    <property type="evidence" value="ECO:0007669"/>
    <property type="project" value="UniProtKB-UniRule"/>
</dbReference>
<name>A0A1E8BHY3_BACMY</name>
<comment type="subunit">
    <text evidence="3 11">Homodimer.</text>
</comment>
<dbReference type="InterPro" id="IPR006195">
    <property type="entry name" value="aa-tRNA-synth_II"/>
</dbReference>
<dbReference type="NCBIfam" id="TIGR00442">
    <property type="entry name" value="hisS"/>
    <property type="match status" value="1"/>
</dbReference>
<comment type="catalytic activity">
    <reaction evidence="10 11">
        <text>tRNA(His) + L-histidine + ATP = L-histidyl-tRNA(His) + AMP + diphosphate + H(+)</text>
        <dbReference type="Rhea" id="RHEA:17313"/>
        <dbReference type="Rhea" id="RHEA-COMP:9665"/>
        <dbReference type="Rhea" id="RHEA-COMP:9689"/>
        <dbReference type="ChEBI" id="CHEBI:15378"/>
        <dbReference type="ChEBI" id="CHEBI:30616"/>
        <dbReference type="ChEBI" id="CHEBI:33019"/>
        <dbReference type="ChEBI" id="CHEBI:57595"/>
        <dbReference type="ChEBI" id="CHEBI:78442"/>
        <dbReference type="ChEBI" id="CHEBI:78527"/>
        <dbReference type="ChEBI" id="CHEBI:456215"/>
        <dbReference type="EC" id="6.1.1.21"/>
    </reaction>
</comment>
<dbReference type="FunFam" id="3.40.50.800:FF:000013">
    <property type="entry name" value="Histidine--tRNA ligase"/>
    <property type="match status" value="1"/>
</dbReference>
<dbReference type="Proteomes" id="UP000175835">
    <property type="component" value="Unassembled WGS sequence"/>
</dbReference>
<evidence type="ECO:0000256" key="7">
    <source>
        <dbReference type="ARBA" id="ARBA00022840"/>
    </source>
</evidence>
<keyword evidence="7 11" id="KW-0067">ATP-binding</keyword>
<evidence type="ECO:0000256" key="11">
    <source>
        <dbReference type="HAMAP-Rule" id="MF_00127"/>
    </source>
</evidence>
<dbReference type="PANTHER" id="PTHR43707">
    <property type="entry name" value="HISTIDYL-TRNA SYNTHETASE"/>
    <property type="match status" value="1"/>
</dbReference>
<dbReference type="PANTHER" id="PTHR43707:SF1">
    <property type="entry name" value="HISTIDINE--TRNA LIGASE, MITOCHONDRIAL-RELATED"/>
    <property type="match status" value="1"/>
</dbReference>
<dbReference type="EC" id="6.1.1.21" evidence="11"/>
<dbReference type="InterPro" id="IPR004516">
    <property type="entry name" value="HisRS/HisZ"/>
</dbReference>
<dbReference type="Gene3D" id="3.30.930.10">
    <property type="entry name" value="Bira Bifunctional Protein, Domain 2"/>
    <property type="match status" value="1"/>
</dbReference>
<dbReference type="InterPro" id="IPR045864">
    <property type="entry name" value="aa-tRNA-synth_II/BPL/LPL"/>
</dbReference>
<dbReference type="PIRSF" id="PIRSF001549">
    <property type="entry name" value="His-tRNA_synth"/>
    <property type="match status" value="1"/>
</dbReference>
<accession>A0A1E8BHY3</accession>
<evidence type="ECO:0000259" key="13">
    <source>
        <dbReference type="PROSITE" id="PS50862"/>
    </source>
</evidence>
<feature type="binding site" evidence="12">
    <location>
        <begin position="150"/>
        <end position="152"/>
    </location>
    <ligand>
        <name>L-histidine</name>
        <dbReference type="ChEBI" id="CHEBI:57595"/>
    </ligand>
</feature>
<feature type="domain" description="Aminoacyl-transfer RNA synthetases class-II family profile" evidence="13">
    <location>
        <begin position="76"/>
        <end position="394"/>
    </location>
</feature>
<protein>
    <recommendedName>
        <fullName evidence="11">Histidine--tRNA ligase</fullName>
        <ecNumber evidence="11">6.1.1.21</ecNumber>
    </recommendedName>
    <alternativeName>
        <fullName evidence="11">Histidyl-tRNA synthetase</fullName>
        <shortName evidence="11">HisRS</shortName>
    </alternativeName>
</protein>
<evidence type="ECO:0000256" key="9">
    <source>
        <dbReference type="ARBA" id="ARBA00023146"/>
    </source>
</evidence>
<proteinExistence type="inferred from homology"/>
<dbReference type="Gene3D" id="3.40.50.800">
    <property type="entry name" value="Anticodon-binding domain"/>
    <property type="match status" value="1"/>
</dbReference>
<evidence type="ECO:0000256" key="12">
    <source>
        <dbReference type="PIRSR" id="PIRSR001549-1"/>
    </source>
</evidence>
<organism evidence="14 15">
    <name type="scientific">Bacillus mycoides</name>
    <dbReference type="NCBI Taxonomy" id="1405"/>
    <lineage>
        <taxon>Bacteria</taxon>
        <taxon>Bacillati</taxon>
        <taxon>Bacillota</taxon>
        <taxon>Bacilli</taxon>
        <taxon>Bacillales</taxon>
        <taxon>Bacillaceae</taxon>
        <taxon>Bacillus</taxon>
        <taxon>Bacillus cereus group</taxon>
    </lineage>
</organism>
<comment type="caution">
    <text evidence="14">The sequence shown here is derived from an EMBL/GenBank/DDBJ whole genome shotgun (WGS) entry which is preliminary data.</text>
</comment>
<feature type="binding site" evidence="12">
    <location>
        <position position="327"/>
    </location>
    <ligand>
        <name>L-histidine</name>
        <dbReference type="ChEBI" id="CHEBI:57595"/>
    </ligand>
</feature>
<evidence type="ECO:0000256" key="10">
    <source>
        <dbReference type="ARBA" id="ARBA00047639"/>
    </source>
</evidence>
<dbReference type="PROSITE" id="PS50862">
    <property type="entry name" value="AA_TRNA_LIGASE_II"/>
    <property type="match status" value="1"/>
</dbReference>
<gene>
    <name evidence="11" type="primary">hisS</name>
    <name evidence="14" type="ORF">BWGOE11_45370</name>
</gene>
<evidence type="ECO:0000256" key="6">
    <source>
        <dbReference type="ARBA" id="ARBA00022741"/>
    </source>
</evidence>
<dbReference type="GO" id="GO:0140096">
    <property type="term" value="F:catalytic activity, acting on a protein"/>
    <property type="evidence" value="ECO:0007669"/>
    <property type="project" value="UniProtKB-ARBA"/>
</dbReference>
<dbReference type="FunFam" id="3.30.930.10:FF:000005">
    <property type="entry name" value="Histidine--tRNA ligase"/>
    <property type="match status" value="1"/>
</dbReference>
<dbReference type="Pfam" id="PF03129">
    <property type="entry name" value="HGTP_anticodon"/>
    <property type="match status" value="1"/>
</dbReference>
<reference evidence="14 15" key="1">
    <citation type="submission" date="2016-05" db="EMBL/GenBank/DDBJ databases">
        <title>Bacillus thuringiensis and Bacillus weihenstephanensis as novel biocontrol agents of wilt causing Verticillium species.</title>
        <authorList>
            <person name="Hollensteiner J."/>
            <person name="Wemheuer F."/>
            <person name="Harting R."/>
            <person name="Kolarzyk A."/>
            <person name="Diaz-Valerio S."/>
            <person name="Poehlein A."/>
            <person name="Brzuszkiewicz E."/>
            <person name="Nesemann K."/>
            <person name="Braus-Stromeyer S."/>
            <person name="Braus G."/>
            <person name="Daniel R."/>
            <person name="Liesegang H."/>
        </authorList>
    </citation>
    <scope>NUCLEOTIDE SEQUENCE [LARGE SCALE GENOMIC DNA]</scope>
    <source>
        <strain evidence="14 15">GOE11</strain>
    </source>
</reference>
<comment type="subcellular location">
    <subcellularLocation>
        <location evidence="1 11">Cytoplasm</location>
    </subcellularLocation>
</comment>
<dbReference type="EMBL" id="LXLX01000049">
    <property type="protein sequence ID" value="OFD88760.1"/>
    <property type="molecule type" value="Genomic_DNA"/>
</dbReference>
<evidence type="ECO:0000256" key="4">
    <source>
        <dbReference type="ARBA" id="ARBA00022490"/>
    </source>
</evidence>
<feature type="binding site" evidence="12">
    <location>
        <position position="182"/>
    </location>
    <ligand>
        <name>L-histidine</name>
        <dbReference type="ChEBI" id="CHEBI:57595"/>
    </ligand>
</feature>
<evidence type="ECO:0000256" key="1">
    <source>
        <dbReference type="ARBA" id="ARBA00004496"/>
    </source>
</evidence>
<dbReference type="AlphaFoldDB" id="A0A1E8BHY3"/>
<feature type="binding site" evidence="12">
    <location>
        <begin position="331"/>
        <end position="332"/>
    </location>
    <ligand>
        <name>L-histidine</name>
        <dbReference type="ChEBI" id="CHEBI:57595"/>
    </ligand>
</feature>
<feature type="binding site" evidence="12">
    <location>
        <position position="200"/>
    </location>
    <ligand>
        <name>L-histidine</name>
        <dbReference type="ChEBI" id="CHEBI:57595"/>
    </ligand>
</feature>
<dbReference type="CDD" id="cd00859">
    <property type="entry name" value="HisRS_anticodon"/>
    <property type="match status" value="1"/>
</dbReference>
<dbReference type="InterPro" id="IPR036621">
    <property type="entry name" value="Anticodon-bd_dom_sf"/>
</dbReference>
<dbReference type="PATRIC" id="fig|86662.23.peg.4533"/>
<dbReference type="InterPro" id="IPR004154">
    <property type="entry name" value="Anticodon-bd"/>
</dbReference>
<sequence>MTLCRFQLERLIRLVEMNANLSVIKKVEAYVLQLGWHHGYNTLVPTVQTVEAGVFLFLLRLKQFEEELNMSIQIPRGTQDILPGSVELWQYIEGQARDICRRYNYKEIRTPIFEHTELFLRGVGDTTDIVQKEMYSFQDRGERSLTLRPEGTAPVVRSYVENKMFGDATQPTKLYYIGQMFRYERPQAGRYRQFVQFGIEAIGSNDPAIDAEVIALAVEFYRGMGLKNIKVVLNSLGDAASRQAHRDALIAHFEPRIGEFCSDCQSRLEKNPLRILDCKKDRNHELMSTAPSITEYLNEDSAVYYDKVQELLTMMDVPFEKDPNLVRGLDYYQHTVFEIMSEAEGFGAITTLSGGGRYNGLVQEIGGPEMPGIGFAMSIERLIMALKAENIELPIEHSIDCYVVALGEKAKDQAAKIAFDLRKAGLAVEKDYLDRKMKAQFKSADRLNAKYVAVLGEDELDKGIINLKDMATGGQEEVALDVFASYVAEKLI</sequence>
<keyword evidence="6 11" id="KW-0547">Nucleotide-binding</keyword>
<keyword evidence="9 11" id="KW-0030">Aminoacyl-tRNA synthetase</keyword>
<dbReference type="CDD" id="cd00773">
    <property type="entry name" value="HisRS-like_core"/>
    <property type="match status" value="1"/>
</dbReference>
<evidence type="ECO:0000256" key="5">
    <source>
        <dbReference type="ARBA" id="ARBA00022598"/>
    </source>
</evidence>
<dbReference type="InterPro" id="IPR015807">
    <property type="entry name" value="His-tRNA-ligase"/>
</dbReference>
<dbReference type="SUPFAM" id="SSF52954">
    <property type="entry name" value="Class II aaRS ABD-related"/>
    <property type="match status" value="1"/>
</dbReference>
<keyword evidence="5 11" id="KW-0436">Ligase</keyword>
<dbReference type="GO" id="GO:0005737">
    <property type="term" value="C:cytoplasm"/>
    <property type="evidence" value="ECO:0007669"/>
    <property type="project" value="UniProtKB-SubCell"/>
</dbReference>
<keyword evidence="4 11" id="KW-0963">Cytoplasm</keyword>
<dbReference type="GO" id="GO:0004821">
    <property type="term" value="F:histidine-tRNA ligase activity"/>
    <property type="evidence" value="ECO:0007669"/>
    <property type="project" value="UniProtKB-UniRule"/>
</dbReference>
<evidence type="ECO:0000256" key="2">
    <source>
        <dbReference type="ARBA" id="ARBA00008226"/>
    </source>
</evidence>
<evidence type="ECO:0000313" key="15">
    <source>
        <dbReference type="Proteomes" id="UP000175835"/>
    </source>
</evidence>
<evidence type="ECO:0000313" key="14">
    <source>
        <dbReference type="EMBL" id="OFD88760.1"/>
    </source>
</evidence>
<evidence type="ECO:0000256" key="8">
    <source>
        <dbReference type="ARBA" id="ARBA00022917"/>
    </source>
</evidence>
<keyword evidence="8 11" id="KW-0648">Protein biosynthesis</keyword>